<dbReference type="EMBL" id="BAAADJ010000061">
    <property type="protein sequence ID" value="GAA0342717.1"/>
    <property type="molecule type" value="Genomic_DNA"/>
</dbReference>
<feature type="transmembrane region" description="Helical" evidence="1">
    <location>
        <begin position="37"/>
        <end position="61"/>
    </location>
</feature>
<evidence type="ECO:0000313" key="3">
    <source>
        <dbReference type="Proteomes" id="UP001500782"/>
    </source>
</evidence>
<keyword evidence="1" id="KW-0472">Membrane</keyword>
<gene>
    <name evidence="2" type="ORF">GCM10008967_36460</name>
</gene>
<keyword evidence="3" id="KW-1185">Reference proteome</keyword>
<evidence type="ECO:0000256" key="1">
    <source>
        <dbReference type="SAM" id="Phobius"/>
    </source>
</evidence>
<feature type="transmembrane region" description="Helical" evidence="1">
    <location>
        <begin position="12"/>
        <end position="31"/>
    </location>
</feature>
<keyword evidence="1" id="KW-0812">Transmembrane</keyword>
<keyword evidence="1" id="KW-1133">Transmembrane helix</keyword>
<reference evidence="3" key="1">
    <citation type="journal article" date="2019" name="Int. J. Syst. Evol. Microbiol.">
        <title>The Global Catalogue of Microorganisms (GCM) 10K type strain sequencing project: providing services to taxonomists for standard genome sequencing and annotation.</title>
        <authorList>
            <consortium name="The Broad Institute Genomics Platform"/>
            <consortium name="The Broad Institute Genome Sequencing Center for Infectious Disease"/>
            <person name="Wu L."/>
            <person name="Ma J."/>
        </authorList>
    </citation>
    <scope>NUCLEOTIDE SEQUENCE [LARGE SCALE GENOMIC DNA]</scope>
    <source>
        <strain evidence="3">JCM 9731</strain>
    </source>
</reference>
<accession>A0ABP3GF16</accession>
<organism evidence="2 3">
    <name type="scientific">Bacillus carboniphilus</name>
    <dbReference type="NCBI Taxonomy" id="86663"/>
    <lineage>
        <taxon>Bacteria</taxon>
        <taxon>Bacillati</taxon>
        <taxon>Bacillota</taxon>
        <taxon>Bacilli</taxon>
        <taxon>Bacillales</taxon>
        <taxon>Bacillaceae</taxon>
        <taxon>Bacillus</taxon>
    </lineage>
</organism>
<proteinExistence type="predicted"/>
<dbReference type="Proteomes" id="UP001500782">
    <property type="component" value="Unassembled WGS sequence"/>
</dbReference>
<evidence type="ECO:0000313" key="2">
    <source>
        <dbReference type="EMBL" id="GAA0342717.1"/>
    </source>
</evidence>
<protein>
    <submittedName>
        <fullName evidence="2">Uncharacterized protein</fullName>
    </submittedName>
</protein>
<comment type="caution">
    <text evidence="2">The sequence shown here is derived from an EMBL/GenBank/DDBJ whole genome shotgun (WGS) entry which is preliminary data.</text>
</comment>
<name>A0ABP3GF16_9BACI</name>
<sequence>MESKKILNAVKYAGGSVLFSGIMMFIIGFFVSGSSLLTSISIGTIMGAVFIFLMGVFFVVTEEMQDKNRERLGRQN</sequence>
<dbReference type="RefSeq" id="WP_343802334.1">
    <property type="nucleotide sequence ID" value="NZ_BAAADJ010000061.1"/>
</dbReference>